<dbReference type="InterPro" id="IPR029057">
    <property type="entry name" value="PRTase-like"/>
</dbReference>
<gene>
    <name evidence="4" type="ORF">NITGR_980032</name>
</gene>
<evidence type="ECO:0000313" key="4">
    <source>
        <dbReference type="EMBL" id="CCQ92157.1"/>
    </source>
</evidence>
<comment type="similarity">
    <text evidence="1">Belongs to the ComF/GntX family.</text>
</comment>
<evidence type="ECO:0000259" key="3">
    <source>
        <dbReference type="Pfam" id="PF18912"/>
    </source>
</evidence>
<evidence type="ECO:0000259" key="2">
    <source>
        <dbReference type="Pfam" id="PF00156"/>
    </source>
</evidence>
<dbReference type="Pfam" id="PF18912">
    <property type="entry name" value="DZR_2"/>
    <property type="match status" value="1"/>
</dbReference>
<dbReference type="PANTHER" id="PTHR47505">
    <property type="entry name" value="DNA UTILIZATION PROTEIN YHGH"/>
    <property type="match status" value="1"/>
</dbReference>
<dbReference type="AlphaFoldDB" id="M1Z2E1"/>
<keyword evidence="5" id="KW-1185">Reference proteome</keyword>
<dbReference type="RefSeq" id="WP_005011769.1">
    <property type="nucleotide sequence ID" value="NZ_HG422173.1"/>
</dbReference>
<dbReference type="Gene3D" id="3.40.50.2020">
    <property type="match status" value="1"/>
</dbReference>
<protein>
    <submittedName>
        <fullName evidence="4">Putative Phosphoribosyltransferase</fullName>
    </submittedName>
</protein>
<organism evidence="4 5">
    <name type="scientific">Nitrospina gracilis (strain 3/211)</name>
    <dbReference type="NCBI Taxonomy" id="1266370"/>
    <lineage>
        <taxon>Bacteria</taxon>
        <taxon>Pseudomonadati</taxon>
        <taxon>Nitrospinota/Tectimicrobiota group</taxon>
        <taxon>Nitrospinota</taxon>
        <taxon>Nitrospinia</taxon>
        <taxon>Nitrospinales</taxon>
        <taxon>Nitrospinaceae</taxon>
        <taxon>Nitrospina</taxon>
    </lineage>
</organism>
<evidence type="ECO:0000313" key="5">
    <source>
        <dbReference type="Proteomes" id="UP000011704"/>
    </source>
</evidence>
<dbReference type="FunCoup" id="M1Z2E1">
    <property type="interactions" value="241"/>
</dbReference>
<keyword evidence="4" id="KW-0328">Glycosyltransferase</keyword>
<dbReference type="InterPro" id="IPR044005">
    <property type="entry name" value="DZR_2"/>
</dbReference>
<dbReference type="STRING" id="1266370.NITGR_980032"/>
<evidence type="ECO:0000256" key="1">
    <source>
        <dbReference type="ARBA" id="ARBA00008007"/>
    </source>
</evidence>
<keyword evidence="4" id="KW-0808">Transferase</keyword>
<dbReference type="OrthoDB" id="9779910at2"/>
<proteinExistence type="inferred from homology"/>
<comment type="caution">
    <text evidence="4">The sequence shown here is derived from an EMBL/GenBank/DDBJ whole genome shotgun (WGS) entry which is preliminary data.</text>
</comment>
<dbReference type="Pfam" id="PF00156">
    <property type="entry name" value="Pribosyltran"/>
    <property type="match status" value="1"/>
</dbReference>
<dbReference type="InParanoid" id="M1Z2E1"/>
<dbReference type="Proteomes" id="UP000011704">
    <property type="component" value="Unassembled WGS sequence"/>
</dbReference>
<dbReference type="InterPro" id="IPR000836">
    <property type="entry name" value="PRTase_dom"/>
</dbReference>
<dbReference type="CDD" id="cd06223">
    <property type="entry name" value="PRTases_typeI"/>
    <property type="match status" value="1"/>
</dbReference>
<dbReference type="PANTHER" id="PTHR47505:SF1">
    <property type="entry name" value="DNA UTILIZATION PROTEIN YHGH"/>
    <property type="match status" value="1"/>
</dbReference>
<feature type="domain" description="Double zinc ribbon" evidence="3">
    <location>
        <begin position="8"/>
        <end position="69"/>
    </location>
</feature>
<dbReference type="GO" id="GO:0016757">
    <property type="term" value="F:glycosyltransferase activity"/>
    <property type="evidence" value="ECO:0007669"/>
    <property type="project" value="UniProtKB-KW"/>
</dbReference>
<feature type="domain" description="Phosphoribosyltransferase" evidence="2">
    <location>
        <begin position="194"/>
        <end position="238"/>
    </location>
</feature>
<reference evidence="4 5" key="1">
    <citation type="journal article" date="2013" name="Front. Microbiol.">
        <title>The genome of Nitrospina gracilis illuminates the metabolism and evolution of the major marine nitrite oxidizer.</title>
        <authorList>
            <person name="Luecker S."/>
            <person name="Nowka B."/>
            <person name="Rattei T."/>
            <person name="Spieck E."/>
            <person name="and Daims H."/>
        </authorList>
    </citation>
    <scope>NUCLEOTIDE SEQUENCE [LARGE SCALE GENOMIC DNA]</scope>
    <source>
        <strain evidence="4 5">3/211</strain>
    </source>
</reference>
<accession>M1Z2E1</accession>
<dbReference type="InterPro" id="IPR051910">
    <property type="entry name" value="ComF/GntX_DNA_util-trans"/>
</dbReference>
<dbReference type="EMBL" id="CAQJ01000108">
    <property type="protein sequence ID" value="CCQ92157.1"/>
    <property type="molecule type" value="Genomic_DNA"/>
</dbReference>
<sequence>MVWIRKFFDVLFPRPCIGCGGRRLDDGEFLCGLCHDHVPFILPPFCATCGQPGEMEYEYPTEDFECGLCRKNTYRFDRARSLGVYGSVLKELVHFFKYQSHPGAIGDITLLIEQNLKEIGETYSGLEIIWVPLHRRKLKERGFDQSYVLADRLARLCCLPLVEGSLCRVRDTPPQARKTRAERMENVKGAFEVTCPERIAGRRLLVVDDVFTTGATVNEVAKVLKRAGADRVEVFTLARA</sequence>
<name>M1Z2E1_NITG3</name>
<dbReference type="HOGENOM" id="CLU_054549_0_0_0"/>
<dbReference type="SUPFAM" id="SSF53271">
    <property type="entry name" value="PRTase-like"/>
    <property type="match status" value="1"/>
</dbReference>